<keyword evidence="1" id="KW-0812">Transmembrane</keyword>
<evidence type="ECO:0000313" key="2">
    <source>
        <dbReference type="EMBL" id="AEO27334.1"/>
    </source>
</evidence>
<dbReference type="EMBL" id="JN379031">
    <property type="protein sequence ID" value="AEO27334.1"/>
    <property type="molecule type" value="Genomic_DNA"/>
</dbReference>
<organism evidence="2">
    <name type="scientific">Pseudomonas sp. 19-rlim</name>
    <dbReference type="NCBI Taxonomy" id="1084570"/>
    <lineage>
        <taxon>Bacteria</taxon>
        <taxon>Pseudomonadati</taxon>
        <taxon>Pseudomonadota</taxon>
        <taxon>Gammaproteobacteria</taxon>
        <taxon>Pseudomonadales</taxon>
        <taxon>Pseudomonadaceae</taxon>
        <taxon>Pseudomonas</taxon>
    </lineage>
</organism>
<feature type="transmembrane region" description="Helical" evidence="1">
    <location>
        <begin position="57"/>
        <end position="83"/>
    </location>
</feature>
<protein>
    <submittedName>
        <fullName evidence="2">Uncharacterized protein</fullName>
    </submittedName>
</protein>
<accession>G3LGU1</accession>
<keyword evidence="1" id="KW-0472">Membrane</keyword>
<proteinExistence type="predicted"/>
<keyword evidence="1" id="KW-1133">Transmembrane helix</keyword>
<feature type="transmembrane region" description="Helical" evidence="1">
    <location>
        <begin position="95"/>
        <end position="117"/>
    </location>
</feature>
<feature type="transmembrane region" description="Helical" evidence="1">
    <location>
        <begin position="171"/>
        <end position="190"/>
    </location>
</feature>
<feature type="transmembrane region" description="Helical" evidence="1">
    <location>
        <begin position="137"/>
        <end position="159"/>
    </location>
</feature>
<evidence type="ECO:0000256" key="1">
    <source>
        <dbReference type="SAM" id="Phobius"/>
    </source>
</evidence>
<reference evidence="2" key="1">
    <citation type="submission" date="2011-07" db="EMBL/GenBank/DDBJ databases">
        <title>Biodegradation of r-limonene and other terpenes by Pseudomonas sp. strain 19-rlim.</title>
        <authorList>
            <person name="Eaton R.W."/>
        </authorList>
    </citation>
    <scope>NUCLEOTIDE SEQUENCE</scope>
    <source>
        <strain evidence="2">19-rlim</strain>
    </source>
</reference>
<feature type="transmembrane region" description="Helical" evidence="1">
    <location>
        <begin position="12"/>
        <end position="37"/>
    </location>
</feature>
<dbReference type="AlphaFoldDB" id="G3LGU1"/>
<name>G3LGU1_9PSED</name>
<feature type="transmembrane region" description="Helical" evidence="1">
    <location>
        <begin position="196"/>
        <end position="219"/>
    </location>
</feature>
<sequence>MELSPVARKTLLLCGWCGPLAIIISLAGWLLAGLLPFPLGPDNSVEEVARFYAGGTHVTMGIVISSVSLGLVIPLVAGITFVMWRSESEAPVLTLVQLVSGTVTCVCLLLPMLIMASAGFRPDRSPELTVLLNDLSWLMFITPIAPFIIQNLVIAVAALSGENSLFPRWIGFLNLWVGFSFTFDILAYAFRSGPLAWNGFLIFWLALTTYSIWLIAMGLSLRSLALKASNHTKQG</sequence>